<organism evidence="3 4">
    <name type="scientific">Mycena sanguinolenta</name>
    <dbReference type="NCBI Taxonomy" id="230812"/>
    <lineage>
        <taxon>Eukaryota</taxon>
        <taxon>Fungi</taxon>
        <taxon>Dikarya</taxon>
        <taxon>Basidiomycota</taxon>
        <taxon>Agaricomycotina</taxon>
        <taxon>Agaricomycetes</taxon>
        <taxon>Agaricomycetidae</taxon>
        <taxon>Agaricales</taxon>
        <taxon>Marasmiineae</taxon>
        <taxon>Mycenaceae</taxon>
        <taxon>Mycena</taxon>
    </lineage>
</organism>
<feature type="transmembrane region" description="Helical" evidence="2">
    <location>
        <begin position="146"/>
        <end position="169"/>
    </location>
</feature>
<feature type="transmembrane region" description="Helical" evidence="2">
    <location>
        <begin position="28"/>
        <end position="50"/>
    </location>
</feature>
<evidence type="ECO:0000313" key="3">
    <source>
        <dbReference type="EMBL" id="KAF7378182.1"/>
    </source>
</evidence>
<proteinExistence type="predicted"/>
<sequence length="319" mass="34578">MEPTISGSLEVIDTVAELNTFVTYELCAAGAALFGHGICLFLFAFAIFYLQKTKTWTSRMFLVLAIILVLFAFAQVSLDVASAAMFLRMTELVGEGSREAAVAPYEAYWHITLARQALTSINNAITDSLLLYRCAIIWGPSPYTRVVTGVSLLLILSTLGLGMWGTFGIEDSTPIPFIMALVTNSVLLGLTAGKIWRKGRQTTIVLGAEAGKRYNTTLEIVCESSLLYLIFVLVYLISSVSSEFSLLTGVAWGALAQVVNIVPMLIMVRVGMARDAAGPDPNPRRFYGGNESSSSKFGMTQMSDLTTPLTLRSGGYSEI</sequence>
<reference evidence="3" key="1">
    <citation type="submission" date="2020-05" db="EMBL/GenBank/DDBJ databases">
        <title>Mycena genomes resolve the evolution of fungal bioluminescence.</title>
        <authorList>
            <person name="Tsai I.J."/>
        </authorList>
    </citation>
    <scope>NUCLEOTIDE SEQUENCE</scope>
    <source>
        <strain evidence="3">160909Yilan</strain>
    </source>
</reference>
<feature type="transmembrane region" description="Helical" evidence="2">
    <location>
        <begin position="244"/>
        <end position="266"/>
    </location>
</feature>
<keyword evidence="2" id="KW-0812">Transmembrane</keyword>
<dbReference type="Proteomes" id="UP000623467">
    <property type="component" value="Unassembled WGS sequence"/>
</dbReference>
<evidence type="ECO:0000256" key="1">
    <source>
        <dbReference type="SAM" id="MobiDB-lite"/>
    </source>
</evidence>
<gene>
    <name evidence="3" type="ORF">MSAN_00242700</name>
</gene>
<name>A0A8H6ZI23_9AGAR</name>
<dbReference type="EMBL" id="JACAZH010000001">
    <property type="protein sequence ID" value="KAF7378182.1"/>
    <property type="molecule type" value="Genomic_DNA"/>
</dbReference>
<protein>
    <submittedName>
        <fullName evidence="3">Uncharacterized protein</fullName>
    </submittedName>
</protein>
<keyword evidence="2" id="KW-0472">Membrane</keyword>
<feature type="transmembrane region" description="Helical" evidence="2">
    <location>
        <begin position="175"/>
        <end position="196"/>
    </location>
</feature>
<feature type="region of interest" description="Disordered" evidence="1">
    <location>
        <begin position="281"/>
        <end position="300"/>
    </location>
</feature>
<dbReference type="AlphaFoldDB" id="A0A8H6ZI23"/>
<evidence type="ECO:0000313" key="4">
    <source>
        <dbReference type="Proteomes" id="UP000623467"/>
    </source>
</evidence>
<dbReference type="OrthoDB" id="2978399at2759"/>
<feature type="compositionally biased region" description="Polar residues" evidence="1">
    <location>
        <begin position="290"/>
        <end position="300"/>
    </location>
</feature>
<keyword evidence="4" id="KW-1185">Reference proteome</keyword>
<keyword evidence="2" id="KW-1133">Transmembrane helix</keyword>
<comment type="caution">
    <text evidence="3">The sequence shown here is derived from an EMBL/GenBank/DDBJ whole genome shotgun (WGS) entry which is preliminary data.</text>
</comment>
<feature type="transmembrane region" description="Helical" evidence="2">
    <location>
        <begin position="62"/>
        <end position="87"/>
    </location>
</feature>
<evidence type="ECO:0000256" key="2">
    <source>
        <dbReference type="SAM" id="Phobius"/>
    </source>
</evidence>
<accession>A0A8H6ZI23</accession>
<feature type="transmembrane region" description="Helical" evidence="2">
    <location>
        <begin position="217"/>
        <end position="238"/>
    </location>
</feature>